<dbReference type="SUPFAM" id="SSF49464">
    <property type="entry name" value="Carboxypeptidase regulatory domain-like"/>
    <property type="match status" value="1"/>
</dbReference>
<evidence type="ECO:0000256" key="2">
    <source>
        <dbReference type="ARBA" id="ARBA00022448"/>
    </source>
</evidence>
<dbReference type="EMBL" id="WBVO01000006">
    <property type="protein sequence ID" value="KAB2809921.1"/>
    <property type="molecule type" value="Genomic_DNA"/>
</dbReference>
<gene>
    <name evidence="9" type="ORF">F8C67_08550</name>
</gene>
<dbReference type="GO" id="GO:0044718">
    <property type="term" value="P:siderophore transmembrane transport"/>
    <property type="evidence" value="ECO:0007669"/>
    <property type="project" value="TreeGrafter"/>
</dbReference>
<dbReference type="GO" id="GO:0009279">
    <property type="term" value="C:cell outer membrane"/>
    <property type="evidence" value="ECO:0007669"/>
    <property type="project" value="UniProtKB-SubCell"/>
</dbReference>
<name>A0A6N6RFI5_9FLAO</name>
<dbReference type="InterPro" id="IPR039426">
    <property type="entry name" value="TonB-dep_rcpt-like"/>
</dbReference>
<evidence type="ECO:0000256" key="7">
    <source>
        <dbReference type="SAM" id="SignalP"/>
    </source>
</evidence>
<evidence type="ECO:0000256" key="4">
    <source>
        <dbReference type="ARBA" id="ARBA00022692"/>
    </source>
</evidence>
<dbReference type="PANTHER" id="PTHR30069:SF57">
    <property type="entry name" value="TONB-DEPENDENT RECEPTOR"/>
    <property type="match status" value="1"/>
</dbReference>
<dbReference type="SUPFAM" id="SSF56935">
    <property type="entry name" value="Porins"/>
    <property type="match status" value="1"/>
</dbReference>
<feature type="domain" description="TonB-dependent receptor plug" evidence="8">
    <location>
        <begin position="122"/>
        <end position="222"/>
    </location>
</feature>
<dbReference type="OrthoDB" id="9804995at2"/>
<dbReference type="RefSeq" id="WP_151667421.1">
    <property type="nucleotide sequence ID" value="NZ_WBVO01000006.1"/>
</dbReference>
<keyword evidence="6" id="KW-0998">Cell outer membrane</keyword>
<dbReference type="InterPro" id="IPR012910">
    <property type="entry name" value="Plug_dom"/>
</dbReference>
<reference evidence="9 10" key="1">
    <citation type="submission" date="2019-09" db="EMBL/GenBank/DDBJ databases">
        <title>Genomes of family Cryomorphaceae.</title>
        <authorList>
            <person name="Bowman J.P."/>
        </authorList>
    </citation>
    <scope>NUCLEOTIDE SEQUENCE [LARGE SCALE GENOMIC DNA]</scope>
    <source>
        <strain evidence="9 10">LMG 25704</strain>
    </source>
</reference>
<evidence type="ECO:0000256" key="6">
    <source>
        <dbReference type="ARBA" id="ARBA00023237"/>
    </source>
</evidence>
<evidence type="ECO:0000256" key="3">
    <source>
        <dbReference type="ARBA" id="ARBA00022452"/>
    </source>
</evidence>
<evidence type="ECO:0000259" key="8">
    <source>
        <dbReference type="Pfam" id="PF07715"/>
    </source>
</evidence>
<sequence>MKRIVLITAFLLSLASYGQGVIQGRVYDEGNNEGLPLAEVAVEGTDIKTATDLDGNYMLTGLEPGLYNIQVKILGYRSKVEFEVQVTLAKPAEINFPLQPSSEQIEEVVISAQNQFIRDPQSPVSVQSLGLNEIQRNPGGNQDISRVIQSLPGVASSVAFRNDLIIRGGGPNENRFYLDGIEIPAINHFATQGSSGGPVGMINVNFIRDVDFFTSAFPAQRGNALSSIMEINLKDGRTDKIGGIFQVGASDVGLTIEGPISERTTFLASARRSYLQFLFGVLELPFLPTYNDFQFKVKSKLTDNQQLTILGLGAIDQFSLNLDANETPEQRYLLNSLPVNEQWNYSIGAKYTYYQNNSFTNVVVSRFMLNNTAEKFEDNDESGRQLLDYVSQEIENKLRIEQVYKRASWDGVFGVGFEEAKYNTSTLDRQIPNFELDYESDIRLYKWSIFGNYSQRILNERVNISVGLRTDANTFNEEMSNPLNQLSPRIAMSYYINDSWTIDANWGIYYQLPPYTTIGFRNSAGELVNTDLKYIRSTHYVLGTSKVFSFNAKLSVEGFYKEYAQYPMLFPDSISLANLGGDFGVVGNREAESTNNGCAYGLEITWQQKLYKGWFGIAAFTFVRSEFEDIEGNLIPASWDNRFIATITAGKKFGNNWELGIQYQFLGGTPFTPFDVDATADRNNWDNIGRAVPDYSLLNTQRLGGFNRLNLRIDKKWFFERFNLDLYFDVQNALAQSVQGQPFLLPETDANGDPVVDPNDNSKYLMTTLPNETGTVIPSVGLIFEF</sequence>
<comment type="subcellular location">
    <subcellularLocation>
        <location evidence="1">Cell outer membrane</location>
        <topology evidence="1">Multi-pass membrane protein</topology>
    </subcellularLocation>
</comment>
<dbReference type="Pfam" id="PF13715">
    <property type="entry name" value="CarbopepD_reg_2"/>
    <property type="match status" value="1"/>
</dbReference>
<dbReference type="Gene3D" id="2.40.170.20">
    <property type="entry name" value="TonB-dependent receptor, beta-barrel domain"/>
    <property type="match status" value="1"/>
</dbReference>
<dbReference type="InterPro" id="IPR036942">
    <property type="entry name" value="Beta-barrel_TonB_sf"/>
</dbReference>
<evidence type="ECO:0000256" key="1">
    <source>
        <dbReference type="ARBA" id="ARBA00004571"/>
    </source>
</evidence>
<proteinExistence type="predicted"/>
<dbReference type="Gene3D" id="2.60.40.1120">
    <property type="entry name" value="Carboxypeptidase-like, regulatory domain"/>
    <property type="match status" value="1"/>
</dbReference>
<evidence type="ECO:0000313" key="9">
    <source>
        <dbReference type="EMBL" id="KAB2809921.1"/>
    </source>
</evidence>
<dbReference type="InterPro" id="IPR008969">
    <property type="entry name" value="CarboxyPept-like_regulatory"/>
</dbReference>
<keyword evidence="4" id="KW-0812">Transmembrane</keyword>
<keyword evidence="3" id="KW-1134">Transmembrane beta strand</keyword>
<feature type="signal peptide" evidence="7">
    <location>
        <begin position="1"/>
        <end position="18"/>
    </location>
</feature>
<dbReference type="InterPro" id="IPR037066">
    <property type="entry name" value="Plug_dom_sf"/>
</dbReference>
<evidence type="ECO:0000313" key="10">
    <source>
        <dbReference type="Proteomes" id="UP000468650"/>
    </source>
</evidence>
<keyword evidence="2" id="KW-0813">Transport</keyword>
<dbReference type="Gene3D" id="2.170.130.10">
    <property type="entry name" value="TonB-dependent receptor, plug domain"/>
    <property type="match status" value="1"/>
</dbReference>
<protein>
    <submittedName>
        <fullName evidence="9">TonB-dependent receptor</fullName>
    </submittedName>
</protein>
<feature type="chain" id="PRO_5026809532" evidence="7">
    <location>
        <begin position="19"/>
        <end position="786"/>
    </location>
</feature>
<evidence type="ECO:0000256" key="5">
    <source>
        <dbReference type="ARBA" id="ARBA00023136"/>
    </source>
</evidence>
<keyword evidence="10" id="KW-1185">Reference proteome</keyword>
<keyword evidence="5" id="KW-0472">Membrane</keyword>
<keyword evidence="7" id="KW-0732">Signal</keyword>
<accession>A0A6N6RFI5</accession>
<dbReference type="Proteomes" id="UP000468650">
    <property type="component" value="Unassembled WGS sequence"/>
</dbReference>
<dbReference type="PANTHER" id="PTHR30069">
    <property type="entry name" value="TONB-DEPENDENT OUTER MEMBRANE RECEPTOR"/>
    <property type="match status" value="1"/>
</dbReference>
<keyword evidence="9" id="KW-0675">Receptor</keyword>
<organism evidence="9 10">
    <name type="scientific">Phaeocystidibacter luteus</name>
    <dbReference type="NCBI Taxonomy" id="911197"/>
    <lineage>
        <taxon>Bacteria</taxon>
        <taxon>Pseudomonadati</taxon>
        <taxon>Bacteroidota</taxon>
        <taxon>Flavobacteriia</taxon>
        <taxon>Flavobacteriales</taxon>
        <taxon>Phaeocystidibacteraceae</taxon>
        <taxon>Phaeocystidibacter</taxon>
    </lineage>
</organism>
<comment type="caution">
    <text evidence="9">The sequence shown here is derived from an EMBL/GenBank/DDBJ whole genome shotgun (WGS) entry which is preliminary data.</text>
</comment>
<dbReference type="Pfam" id="PF07715">
    <property type="entry name" value="Plug"/>
    <property type="match status" value="1"/>
</dbReference>
<dbReference type="AlphaFoldDB" id="A0A6N6RFI5"/>
<dbReference type="GO" id="GO:0015344">
    <property type="term" value="F:siderophore uptake transmembrane transporter activity"/>
    <property type="evidence" value="ECO:0007669"/>
    <property type="project" value="TreeGrafter"/>
</dbReference>